<dbReference type="PANTHER" id="PTHR11815">
    <property type="entry name" value="SUCCINYL-COA SYNTHETASE BETA CHAIN"/>
    <property type="match status" value="1"/>
</dbReference>
<evidence type="ECO:0000256" key="3">
    <source>
        <dbReference type="ARBA" id="ARBA00022532"/>
    </source>
</evidence>
<dbReference type="SUPFAM" id="SSF52210">
    <property type="entry name" value="Succinyl-CoA synthetase domains"/>
    <property type="match status" value="1"/>
</dbReference>
<dbReference type="FunFam" id="3.30.470.20:FF:000002">
    <property type="entry name" value="Succinate--CoA ligase [ADP-forming] subunit beta"/>
    <property type="match status" value="1"/>
</dbReference>
<dbReference type="InterPro" id="IPR017866">
    <property type="entry name" value="Succ-CoA_synthase_bsu_CS"/>
</dbReference>
<dbReference type="InterPro" id="IPR016102">
    <property type="entry name" value="Succinyl-CoA_synth-like"/>
</dbReference>
<dbReference type="GO" id="GO:0005739">
    <property type="term" value="C:mitochondrion"/>
    <property type="evidence" value="ECO:0007669"/>
    <property type="project" value="TreeGrafter"/>
</dbReference>
<dbReference type="GO" id="GO:0005524">
    <property type="term" value="F:ATP binding"/>
    <property type="evidence" value="ECO:0007669"/>
    <property type="project" value="UniProtKB-KW"/>
</dbReference>
<keyword evidence="14" id="KW-1185">Reference proteome</keyword>
<dbReference type="GO" id="GO:0004775">
    <property type="term" value="F:succinate-CoA ligase (ADP-forming) activity"/>
    <property type="evidence" value="ECO:0007669"/>
    <property type="project" value="TreeGrafter"/>
</dbReference>
<evidence type="ECO:0000256" key="1">
    <source>
        <dbReference type="ARBA" id="ARBA00001946"/>
    </source>
</evidence>
<evidence type="ECO:0000256" key="2">
    <source>
        <dbReference type="ARBA" id="ARBA00005064"/>
    </source>
</evidence>
<dbReference type="GeneID" id="94336649"/>
<comment type="caution">
    <text evidence="13">The sequence shown here is derived from an EMBL/GenBank/DDBJ whole genome shotgun (WGS) entry which is preliminary data.</text>
</comment>
<dbReference type="Gene3D" id="3.30.470.20">
    <property type="entry name" value="ATP-grasp fold, B domain"/>
    <property type="match status" value="1"/>
</dbReference>
<dbReference type="NCBIfam" id="NF001913">
    <property type="entry name" value="PRK00696.1"/>
    <property type="match status" value="1"/>
</dbReference>
<dbReference type="InterPro" id="IPR013815">
    <property type="entry name" value="ATP_grasp_subdomain_1"/>
</dbReference>
<keyword evidence="9" id="KW-0809">Transit peptide</keyword>
<evidence type="ECO:0000256" key="8">
    <source>
        <dbReference type="ARBA" id="ARBA00022842"/>
    </source>
</evidence>
<dbReference type="InterPro" id="IPR005809">
    <property type="entry name" value="Succ_CoA_ligase-like_bsu"/>
</dbReference>
<name>A0AAD9PJ41_9APIC</name>
<dbReference type="GO" id="GO:0006104">
    <property type="term" value="P:succinyl-CoA metabolic process"/>
    <property type="evidence" value="ECO:0007669"/>
    <property type="project" value="TreeGrafter"/>
</dbReference>
<dbReference type="RefSeq" id="XP_067802600.1">
    <property type="nucleotide sequence ID" value="XM_067947378.1"/>
</dbReference>
<dbReference type="PANTHER" id="PTHR11815:SF1">
    <property type="entry name" value="SUCCINATE--COA LIGASE [ADP-FORMING] SUBUNIT BETA, MITOCHONDRIAL"/>
    <property type="match status" value="1"/>
</dbReference>
<evidence type="ECO:0000256" key="10">
    <source>
        <dbReference type="ARBA" id="ARBA00082254"/>
    </source>
</evidence>
<dbReference type="KEGG" id="bdw:94336649"/>
<evidence type="ECO:0000313" key="13">
    <source>
        <dbReference type="EMBL" id="KAK2195757.1"/>
    </source>
</evidence>
<evidence type="ECO:0000256" key="4">
    <source>
        <dbReference type="ARBA" id="ARBA00022598"/>
    </source>
</evidence>
<keyword evidence="4" id="KW-0436">Ligase</keyword>
<keyword evidence="7" id="KW-0067">ATP-binding</keyword>
<feature type="domain" description="ATP-grasp fold succinyl-CoA synthetase-type" evidence="12">
    <location>
        <begin position="30"/>
        <end position="239"/>
    </location>
</feature>
<dbReference type="EMBL" id="JALLKP010000003">
    <property type="protein sequence ID" value="KAK2195757.1"/>
    <property type="molecule type" value="Genomic_DNA"/>
</dbReference>
<evidence type="ECO:0000259" key="11">
    <source>
        <dbReference type="Pfam" id="PF00549"/>
    </source>
</evidence>
<dbReference type="FunFam" id="3.40.50.261:FF:000001">
    <property type="entry name" value="Succinate--CoA ligase [ADP-forming] subunit beta"/>
    <property type="match status" value="1"/>
</dbReference>
<feature type="domain" description="ATP-citrate synthase/succinyl-CoA ligase C-terminal" evidence="11">
    <location>
        <begin position="298"/>
        <end position="401"/>
    </location>
</feature>
<accession>A0AAD9PJ41</accession>
<evidence type="ECO:0000256" key="9">
    <source>
        <dbReference type="ARBA" id="ARBA00022946"/>
    </source>
</evidence>
<comment type="cofactor">
    <cofactor evidence="1">
        <name>Mg(2+)</name>
        <dbReference type="ChEBI" id="CHEBI:18420"/>
    </cofactor>
</comment>
<dbReference type="SUPFAM" id="SSF56059">
    <property type="entry name" value="Glutathione synthetase ATP-binding domain-like"/>
    <property type="match status" value="1"/>
</dbReference>
<dbReference type="AlphaFoldDB" id="A0AAD9PJ41"/>
<sequence length="423" mass="45155">MLSHANFGTITSLTSCLTSRWARQSKRFLNISEFAGMNILKNYNVRIPSVMLARTPSEAVEATKALVKQTGCSEIVVKALVATGGRGKGKFENSGLCGVQIVNETSVYDVANGMLGHVLVTKQTGAAGIKCQEVILAEKLSLVKERYVAFMLDRASGGIVAIATRHGGGNVEEIAEKDPDAVLKVLVNSQEGIAEHVARIAQHLDFSESCNKQLQETIQRLYDAFVKSDALLLEVNPLAETANNEIVACDSKITIDDNAQFRQEHLFKSTRKEATAQELEAEKYGLSYVSLGGNIACIVNGAGLAMATLDLLTHHGGSPANFLDVGGTATSDTLAKALEIVNSDENAKVLFVNIVGGIVHCDVFAKAFIEAASSVKKQLPVIIRLQGSRADVAKMLLTASNIPHLFSPDFDLAAKAAVEAVSN</sequence>
<keyword evidence="8" id="KW-0460">Magnesium</keyword>
<dbReference type="GO" id="GO:0042709">
    <property type="term" value="C:succinate-CoA ligase complex"/>
    <property type="evidence" value="ECO:0007669"/>
    <property type="project" value="TreeGrafter"/>
</dbReference>
<dbReference type="Pfam" id="PF08442">
    <property type="entry name" value="ATP-grasp_2"/>
    <property type="match status" value="1"/>
</dbReference>
<evidence type="ECO:0000256" key="5">
    <source>
        <dbReference type="ARBA" id="ARBA00022723"/>
    </source>
</evidence>
<dbReference type="Pfam" id="PF00549">
    <property type="entry name" value="Ligase_CoA"/>
    <property type="match status" value="1"/>
</dbReference>
<evidence type="ECO:0000259" key="12">
    <source>
        <dbReference type="Pfam" id="PF08442"/>
    </source>
</evidence>
<keyword evidence="6" id="KW-0547">Nucleotide-binding</keyword>
<dbReference type="Gene3D" id="3.30.1490.20">
    <property type="entry name" value="ATP-grasp fold, A domain"/>
    <property type="match status" value="1"/>
</dbReference>
<reference evidence="13" key="1">
    <citation type="journal article" date="2023" name="Nat. Microbiol.">
        <title>Babesia duncani multi-omics identifies virulence factors and drug targets.</title>
        <authorList>
            <person name="Singh P."/>
            <person name="Lonardi S."/>
            <person name="Liang Q."/>
            <person name="Vydyam P."/>
            <person name="Khabirova E."/>
            <person name="Fang T."/>
            <person name="Gihaz S."/>
            <person name="Thekkiniath J."/>
            <person name="Munshi M."/>
            <person name="Abel S."/>
            <person name="Ciampossin L."/>
            <person name="Batugedara G."/>
            <person name="Gupta M."/>
            <person name="Lu X.M."/>
            <person name="Lenz T."/>
            <person name="Chakravarty S."/>
            <person name="Cornillot E."/>
            <person name="Hu Y."/>
            <person name="Ma W."/>
            <person name="Gonzalez L.M."/>
            <person name="Sanchez S."/>
            <person name="Estrada K."/>
            <person name="Sanchez-Flores A."/>
            <person name="Montero E."/>
            <person name="Harb O.S."/>
            <person name="Le Roch K.G."/>
            <person name="Mamoun C.B."/>
        </authorList>
    </citation>
    <scope>NUCLEOTIDE SEQUENCE</scope>
    <source>
        <strain evidence="13">WA1</strain>
    </source>
</reference>
<dbReference type="Proteomes" id="UP001214638">
    <property type="component" value="Unassembled WGS sequence"/>
</dbReference>
<dbReference type="PIRSF" id="PIRSF001554">
    <property type="entry name" value="SucCS_beta"/>
    <property type="match status" value="1"/>
</dbReference>
<evidence type="ECO:0000313" key="14">
    <source>
        <dbReference type="Proteomes" id="UP001214638"/>
    </source>
</evidence>
<dbReference type="InterPro" id="IPR005811">
    <property type="entry name" value="SUCC_ACL_C"/>
</dbReference>
<keyword evidence="3" id="KW-0816">Tricarboxylic acid cycle</keyword>
<dbReference type="GO" id="GO:0006099">
    <property type="term" value="P:tricarboxylic acid cycle"/>
    <property type="evidence" value="ECO:0007669"/>
    <property type="project" value="UniProtKB-KW"/>
</dbReference>
<dbReference type="Gene3D" id="3.40.50.261">
    <property type="entry name" value="Succinyl-CoA synthetase domains"/>
    <property type="match status" value="1"/>
</dbReference>
<organism evidence="13 14">
    <name type="scientific">Babesia duncani</name>
    <dbReference type="NCBI Taxonomy" id="323732"/>
    <lineage>
        <taxon>Eukaryota</taxon>
        <taxon>Sar</taxon>
        <taxon>Alveolata</taxon>
        <taxon>Apicomplexa</taxon>
        <taxon>Aconoidasida</taxon>
        <taxon>Piroplasmida</taxon>
        <taxon>Babesiidae</taxon>
        <taxon>Babesia</taxon>
    </lineage>
</organism>
<protein>
    <recommendedName>
        <fullName evidence="10">Succinyl-CoA synthetase beta chain</fullName>
    </recommendedName>
</protein>
<keyword evidence="5" id="KW-0479">Metal-binding</keyword>
<dbReference type="PROSITE" id="PS01217">
    <property type="entry name" value="SUCCINYL_COA_LIG_3"/>
    <property type="match status" value="1"/>
</dbReference>
<dbReference type="InterPro" id="IPR013650">
    <property type="entry name" value="ATP-grasp_succ-CoA_synth-type"/>
</dbReference>
<evidence type="ECO:0000256" key="6">
    <source>
        <dbReference type="ARBA" id="ARBA00022741"/>
    </source>
</evidence>
<evidence type="ECO:0000256" key="7">
    <source>
        <dbReference type="ARBA" id="ARBA00022840"/>
    </source>
</evidence>
<dbReference type="GO" id="GO:0046872">
    <property type="term" value="F:metal ion binding"/>
    <property type="evidence" value="ECO:0007669"/>
    <property type="project" value="UniProtKB-KW"/>
</dbReference>
<comment type="pathway">
    <text evidence="2">Carbohydrate metabolism; tricarboxylic acid cycle; succinate from succinyl-CoA (ligase route): step 1/1.</text>
</comment>
<proteinExistence type="predicted"/>
<gene>
    <name evidence="13" type="ORF">BdWA1_002351</name>
</gene>